<dbReference type="EC" id="2.5.1.3" evidence="9"/>
<name>A0A4R5VFD5_9RHOB</name>
<keyword evidence="4 9" id="KW-0460">Magnesium</keyword>
<feature type="binding site" evidence="9">
    <location>
        <position position="109"/>
    </location>
    <ligand>
        <name>4-amino-2-methyl-5-(diphosphooxymethyl)pyrimidine</name>
        <dbReference type="ChEBI" id="CHEBI:57841"/>
    </ligand>
</feature>
<dbReference type="UniPathway" id="UPA00060">
    <property type="reaction ID" value="UER00141"/>
</dbReference>
<feature type="binding site" evidence="9">
    <location>
        <position position="71"/>
    </location>
    <ligand>
        <name>Mg(2+)</name>
        <dbReference type="ChEBI" id="CHEBI:18420"/>
    </ligand>
</feature>
<dbReference type="Gene3D" id="3.20.20.70">
    <property type="entry name" value="Aldolase class I"/>
    <property type="match status" value="1"/>
</dbReference>
<evidence type="ECO:0000256" key="10">
    <source>
        <dbReference type="RuleBase" id="RU003826"/>
    </source>
</evidence>
<reference evidence="13 14" key="1">
    <citation type="submission" date="2019-03" db="EMBL/GenBank/DDBJ databases">
        <title>Ruegeria lutea sp. nov., a novel strain, isolated from marine sediment, the Masan Bay, South Korea.</title>
        <authorList>
            <person name="Kim J."/>
            <person name="Kim D.-Y."/>
            <person name="Lee S.-S."/>
        </authorList>
    </citation>
    <scope>NUCLEOTIDE SEQUENCE [LARGE SCALE GENOMIC DNA]</scope>
    <source>
        <strain evidence="13 14">318-1</strain>
    </source>
</reference>
<gene>
    <name evidence="9 13" type="primary">thiE</name>
    <name evidence="13" type="ORF">E1832_03785</name>
</gene>
<dbReference type="Pfam" id="PF02581">
    <property type="entry name" value="TMP-TENI"/>
    <property type="match status" value="1"/>
</dbReference>
<dbReference type="OrthoDB" id="9810880at2"/>
<evidence type="ECO:0000313" key="14">
    <source>
        <dbReference type="Proteomes" id="UP000295301"/>
    </source>
</evidence>
<evidence type="ECO:0000256" key="3">
    <source>
        <dbReference type="ARBA" id="ARBA00022723"/>
    </source>
</evidence>
<evidence type="ECO:0000256" key="11">
    <source>
        <dbReference type="RuleBase" id="RU004253"/>
    </source>
</evidence>
<dbReference type="GO" id="GO:0000287">
    <property type="term" value="F:magnesium ion binding"/>
    <property type="evidence" value="ECO:0007669"/>
    <property type="project" value="UniProtKB-UniRule"/>
</dbReference>
<dbReference type="HAMAP" id="MF_00097">
    <property type="entry name" value="TMP_synthase"/>
    <property type="match status" value="1"/>
</dbReference>
<organism evidence="13 14">
    <name type="scientific">Antarcticimicrobium luteum</name>
    <dbReference type="NCBI Taxonomy" id="2547397"/>
    <lineage>
        <taxon>Bacteria</taxon>
        <taxon>Pseudomonadati</taxon>
        <taxon>Pseudomonadota</taxon>
        <taxon>Alphaproteobacteria</taxon>
        <taxon>Rhodobacterales</taxon>
        <taxon>Paracoccaceae</taxon>
        <taxon>Antarcticimicrobium</taxon>
    </lineage>
</organism>
<feature type="binding site" evidence="9">
    <location>
        <position position="138"/>
    </location>
    <ligand>
        <name>4-amino-2-methyl-5-(diphosphooxymethyl)pyrimidine</name>
        <dbReference type="ChEBI" id="CHEBI:57841"/>
    </ligand>
</feature>
<protein>
    <recommendedName>
        <fullName evidence="9">Thiamine-phosphate synthase</fullName>
        <shortName evidence="9">TP synthase</shortName>
        <shortName evidence="9">TPS</shortName>
        <ecNumber evidence="9">2.5.1.3</ecNumber>
    </recommendedName>
    <alternativeName>
        <fullName evidence="9">Thiamine-phosphate pyrophosphorylase</fullName>
        <shortName evidence="9">TMP pyrophosphorylase</shortName>
        <shortName evidence="9">TMP-PPase</shortName>
    </alternativeName>
</protein>
<proteinExistence type="inferred from homology"/>
<dbReference type="SUPFAM" id="SSF51391">
    <property type="entry name" value="Thiamin phosphate synthase"/>
    <property type="match status" value="1"/>
</dbReference>
<keyword evidence="14" id="KW-1185">Reference proteome</keyword>
<evidence type="ECO:0000313" key="13">
    <source>
        <dbReference type="EMBL" id="TDK51260.1"/>
    </source>
</evidence>
<evidence type="ECO:0000259" key="12">
    <source>
        <dbReference type="Pfam" id="PF02581"/>
    </source>
</evidence>
<feature type="binding site" evidence="9">
    <location>
        <position position="90"/>
    </location>
    <ligand>
        <name>Mg(2+)</name>
        <dbReference type="ChEBI" id="CHEBI:18420"/>
    </ligand>
</feature>
<dbReference type="InterPro" id="IPR034291">
    <property type="entry name" value="TMP_synthase"/>
</dbReference>
<evidence type="ECO:0000256" key="4">
    <source>
        <dbReference type="ARBA" id="ARBA00022842"/>
    </source>
</evidence>
<dbReference type="GO" id="GO:0004789">
    <property type="term" value="F:thiamine-phosphate diphosphorylase activity"/>
    <property type="evidence" value="ECO:0007669"/>
    <property type="project" value="UniProtKB-UniRule"/>
</dbReference>
<comment type="function">
    <text evidence="9">Condenses 4-methyl-5-(beta-hydroxyethyl)thiazole monophosphate (THZ-P) and 2-methyl-4-amino-5-hydroxymethyl pyrimidine pyrophosphate (HMP-PP) to form thiamine monophosphate (TMP).</text>
</comment>
<dbReference type="CDD" id="cd00564">
    <property type="entry name" value="TMP_TenI"/>
    <property type="match status" value="1"/>
</dbReference>
<feature type="domain" description="Thiamine phosphate synthase/TenI" evidence="12">
    <location>
        <begin position="8"/>
        <end position="189"/>
    </location>
</feature>
<evidence type="ECO:0000256" key="8">
    <source>
        <dbReference type="ARBA" id="ARBA00047883"/>
    </source>
</evidence>
<accession>A0A4R5VFD5</accession>
<feature type="binding site" evidence="9">
    <location>
        <position position="166"/>
    </location>
    <ligand>
        <name>2-[(2R,5Z)-2-carboxy-4-methylthiazol-5(2H)-ylidene]ethyl phosphate</name>
        <dbReference type="ChEBI" id="CHEBI:62899"/>
    </ligand>
</feature>
<comment type="cofactor">
    <cofactor evidence="9">
        <name>Mg(2+)</name>
        <dbReference type="ChEBI" id="CHEBI:18420"/>
    </cofactor>
    <text evidence="9">Binds 1 Mg(2+) ion per subunit.</text>
</comment>
<feature type="binding site" evidence="9">
    <location>
        <begin position="186"/>
        <end position="187"/>
    </location>
    <ligand>
        <name>2-[(2R,5Z)-2-carboxy-4-methylthiazol-5(2H)-ylidene]ethyl phosphate</name>
        <dbReference type="ChEBI" id="CHEBI:62899"/>
    </ligand>
</feature>
<comment type="catalytic activity">
    <reaction evidence="8 9 10">
        <text>2-[(2R,5Z)-2-carboxy-4-methylthiazol-5(2H)-ylidene]ethyl phosphate + 4-amino-2-methyl-5-(diphosphooxymethyl)pyrimidine + 2 H(+) = thiamine phosphate + CO2 + diphosphate</text>
        <dbReference type="Rhea" id="RHEA:47844"/>
        <dbReference type="ChEBI" id="CHEBI:15378"/>
        <dbReference type="ChEBI" id="CHEBI:16526"/>
        <dbReference type="ChEBI" id="CHEBI:33019"/>
        <dbReference type="ChEBI" id="CHEBI:37575"/>
        <dbReference type="ChEBI" id="CHEBI:57841"/>
        <dbReference type="ChEBI" id="CHEBI:62899"/>
        <dbReference type="EC" id="2.5.1.3"/>
    </reaction>
</comment>
<dbReference type="InterPro" id="IPR036206">
    <property type="entry name" value="ThiamineP_synth_sf"/>
</dbReference>
<dbReference type="RefSeq" id="WP_133358401.1">
    <property type="nucleotide sequence ID" value="NZ_SMUV01000048.1"/>
</dbReference>
<evidence type="ECO:0000256" key="7">
    <source>
        <dbReference type="ARBA" id="ARBA00047851"/>
    </source>
</evidence>
<dbReference type="PANTHER" id="PTHR20857:SF15">
    <property type="entry name" value="THIAMINE-PHOSPHATE SYNTHASE"/>
    <property type="match status" value="1"/>
</dbReference>
<comment type="catalytic activity">
    <reaction evidence="6 9 10">
        <text>4-methyl-5-(2-phosphooxyethyl)-thiazole + 4-amino-2-methyl-5-(diphosphooxymethyl)pyrimidine + H(+) = thiamine phosphate + diphosphate</text>
        <dbReference type="Rhea" id="RHEA:22328"/>
        <dbReference type="ChEBI" id="CHEBI:15378"/>
        <dbReference type="ChEBI" id="CHEBI:33019"/>
        <dbReference type="ChEBI" id="CHEBI:37575"/>
        <dbReference type="ChEBI" id="CHEBI:57841"/>
        <dbReference type="ChEBI" id="CHEBI:58296"/>
        <dbReference type="EC" id="2.5.1.3"/>
    </reaction>
</comment>
<keyword evidence="3 9" id="KW-0479">Metal-binding</keyword>
<dbReference type="InterPro" id="IPR022998">
    <property type="entry name" value="ThiamineP_synth_TenI"/>
</dbReference>
<feature type="binding site" evidence="9">
    <location>
        <begin position="38"/>
        <end position="42"/>
    </location>
    <ligand>
        <name>4-amino-2-methyl-5-(diphosphooxymethyl)pyrimidine</name>
        <dbReference type="ChEBI" id="CHEBI:57841"/>
    </ligand>
</feature>
<keyword evidence="5 9" id="KW-0784">Thiamine biosynthesis</keyword>
<dbReference type="PANTHER" id="PTHR20857">
    <property type="entry name" value="THIAMINE-PHOSPHATE PYROPHOSPHORYLASE"/>
    <property type="match status" value="1"/>
</dbReference>
<dbReference type="AlphaFoldDB" id="A0A4R5VFD5"/>
<evidence type="ECO:0000256" key="5">
    <source>
        <dbReference type="ARBA" id="ARBA00022977"/>
    </source>
</evidence>
<feature type="binding site" evidence="9">
    <location>
        <position position="70"/>
    </location>
    <ligand>
        <name>4-amino-2-methyl-5-(diphosphooxymethyl)pyrimidine</name>
        <dbReference type="ChEBI" id="CHEBI:57841"/>
    </ligand>
</feature>
<dbReference type="InterPro" id="IPR013785">
    <property type="entry name" value="Aldolase_TIM"/>
</dbReference>
<evidence type="ECO:0000256" key="9">
    <source>
        <dbReference type="HAMAP-Rule" id="MF_00097"/>
    </source>
</evidence>
<dbReference type="NCBIfam" id="TIGR00693">
    <property type="entry name" value="thiE"/>
    <property type="match status" value="1"/>
</dbReference>
<comment type="pathway">
    <text evidence="1 9 11">Cofactor biosynthesis; thiamine diphosphate biosynthesis; thiamine phosphate from 4-amino-2-methyl-5-diphosphomethylpyrimidine and 4-methyl-5-(2-phosphoethyl)-thiazole: step 1/1.</text>
</comment>
<sequence length="219" mass="21391">MRGFDLSVYLVLDPGLCAGIGMVETARRAVAGGATMVQLRDKEGGTARMVETGRALMAALAGTGARLIVNDDVAAAVAIGADGVHVGQGDMSAAEARALIGAAAILGLTVERPDLAAEVDPGVVDYVGAGPVFATPTKADHKTPVGFGGLAAQVVASPVPAVAIGGLKAQHAGAALGTGARGLAVVSAICGQPDPEAAAREIAAAVARARRGGLAQSAV</sequence>
<evidence type="ECO:0000256" key="2">
    <source>
        <dbReference type="ARBA" id="ARBA00022679"/>
    </source>
</evidence>
<dbReference type="GO" id="GO:0009229">
    <property type="term" value="P:thiamine diphosphate biosynthetic process"/>
    <property type="evidence" value="ECO:0007669"/>
    <property type="project" value="UniProtKB-UniRule"/>
</dbReference>
<keyword evidence="2 9" id="KW-0808">Transferase</keyword>
<evidence type="ECO:0000256" key="1">
    <source>
        <dbReference type="ARBA" id="ARBA00005165"/>
    </source>
</evidence>
<dbReference type="Proteomes" id="UP000295301">
    <property type="component" value="Unassembled WGS sequence"/>
</dbReference>
<comment type="similarity">
    <text evidence="9 10">Belongs to the thiamine-phosphate synthase family.</text>
</comment>
<feature type="binding site" evidence="9">
    <location>
        <begin position="135"/>
        <end position="137"/>
    </location>
    <ligand>
        <name>2-[(2R,5Z)-2-carboxy-4-methylthiazol-5(2H)-ylidene]ethyl phosphate</name>
        <dbReference type="ChEBI" id="CHEBI:62899"/>
    </ligand>
</feature>
<dbReference type="EMBL" id="SMUV01000048">
    <property type="protein sequence ID" value="TDK51260.1"/>
    <property type="molecule type" value="Genomic_DNA"/>
</dbReference>
<comment type="catalytic activity">
    <reaction evidence="7 9 10">
        <text>2-(2-carboxy-4-methylthiazol-5-yl)ethyl phosphate + 4-amino-2-methyl-5-(diphosphooxymethyl)pyrimidine + 2 H(+) = thiamine phosphate + CO2 + diphosphate</text>
        <dbReference type="Rhea" id="RHEA:47848"/>
        <dbReference type="ChEBI" id="CHEBI:15378"/>
        <dbReference type="ChEBI" id="CHEBI:16526"/>
        <dbReference type="ChEBI" id="CHEBI:33019"/>
        <dbReference type="ChEBI" id="CHEBI:37575"/>
        <dbReference type="ChEBI" id="CHEBI:57841"/>
        <dbReference type="ChEBI" id="CHEBI:62890"/>
        <dbReference type="EC" id="2.5.1.3"/>
    </reaction>
</comment>
<dbReference type="GO" id="GO:0009228">
    <property type="term" value="P:thiamine biosynthetic process"/>
    <property type="evidence" value="ECO:0007669"/>
    <property type="project" value="UniProtKB-KW"/>
</dbReference>
<comment type="caution">
    <text evidence="13">The sequence shown here is derived from an EMBL/GenBank/DDBJ whole genome shotgun (WGS) entry which is preliminary data.</text>
</comment>
<evidence type="ECO:0000256" key="6">
    <source>
        <dbReference type="ARBA" id="ARBA00047334"/>
    </source>
</evidence>
<dbReference type="GO" id="GO:0005737">
    <property type="term" value="C:cytoplasm"/>
    <property type="evidence" value="ECO:0007669"/>
    <property type="project" value="TreeGrafter"/>
</dbReference>